<proteinExistence type="predicted"/>
<dbReference type="SMART" id="SM00448">
    <property type="entry name" value="REC"/>
    <property type="match status" value="1"/>
</dbReference>
<evidence type="ECO:0000256" key="3">
    <source>
        <dbReference type="ARBA" id="ARBA00023125"/>
    </source>
</evidence>
<evidence type="ECO:0000256" key="2">
    <source>
        <dbReference type="ARBA" id="ARBA00023015"/>
    </source>
</evidence>
<feature type="domain" description="HTH luxR-type" evidence="6">
    <location>
        <begin position="163"/>
        <end position="228"/>
    </location>
</feature>
<gene>
    <name evidence="8" type="ORF">GCM10009613_57100</name>
</gene>
<dbReference type="InterPro" id="IPR016032">
    <property type="entry name" value="Sig_transdc_resp-reg_C-effctor"/>
</dbReference>
<dbReference type="PANTHER" id="PTHR43214:SF24">
    <property type="entry name" value="TRANSCRIPTIONAL REGULATORY PROTEIN NARL-RELATED"/>
    <property type="match status" value="1"/>
</dbReference>
<keyword evidence="4" id="KW-0804">Transcription</keyword>
<evidence type="ECO:0000259" key="7">
    <source>
        <dbReference type="PROSITE" id="PS50110"/>
    </source>
</evidence>
<keyword evidence="2" id="KW-0805">Transcription regulation</keyword>
<dbReference type="PROSITE" id="PS00622">
    <property type="entry name" value="HTH_LUXR_1"/>
    <property type="match status" value="1"/>
</dbReference>
<dbReference type="SUPFAM" id="SSF46894">
    <property type="entry name" value="C-terminal effector domain of the bipartite response regulators"/>
    <property type="match status" value="1"/>
</dbReference>
<dbReference type="CDD" id="cd06170">
    <property type="entry name" value="LuxR_C_like"/>
    <property type="match status" value="1"/>
</dbReference>
<dbReference type="Pfam" id="PF00196">
    <property type="entry name" value="GerE"/>
    <property type="match status" value="1"/>
</dbReference>
<dbReference type="EMBL" id="BAAAJK010000050">
    <property type="protein sequence ID" value="GAA1400315.1"/>
    <property type="molecule type" value="Genomic_DNA"/>
</dbReference>
<evidence type="ECO:0000256" key="1">
    <source>
        <dbReference type="ARBA" id="ARBA00022553"/>
    </source>
</evidence>
<dbReference type="PROSITE" id="PS50043">
    <property type="entry name" value="HTH_LUXR_2"/>
    <property type="match status" value="1"/>
</dbReference>
<dbReference type="InterPro" id="IPR001789">
    <property type="entry name" value="Sig_transdc_resp-reg_receiver"/>
</dbReference>
<evidence type="ECO:0000313" key="8">
    <source>
        <dbReference type="EMBL" id="GAA1400315.1"/>
    </source>
</evidence>
<feature type="modified residue" description="4-aspartylphosphate" evidence="5">
    <location>
        <position position="71"/>
    </location>
</feature>
<sequence>MELAGARAVRGRTGVRMTVRVVVADDQAVVRAGLRTVLAAAPDIDVVGEATDGAAAAELAESLRPDVVLMDVRMPGTDGIEGTRRIRALRDPAIRVLVVTTFDLDRHVYDALRAGASGFVLKDVEPEDLQVAVRTVHAGHELFAPSVTRRLVGSFVPAPAEPDTGPAGTLTEREREVLALVAAGLSNAEIADRLVLGGTTVKTHVSNLLGKLVLRDRVQLVVFAYEHGLIGNGAGDTGGGAGRAGDPGQR</sequence>
<protein>
    <submittedName>
        <fullName evidence="8">Response regulator transcription factor</fullName>
    </submittedName>
</protein>
<name>A0ABP4J0T0_9PSEU</name>
<dbReference type="InterPro" id="IPR058245">
    <property type="entry name" value="NreC/VraR/RcsB-like_REC"/>
</dbReference>
<comment type="caution">
    <text evidence="8">The sequence shown here is derived from an EMBL/GenBank/DDBJ whole genome shotgun (WGS) entry which is preliminary data.</text>
</comment>
<dbReference type="InterPro" id="IPR039420">
    <property type="entry name" value="WalR-like"/>
</dbReference>
<dbReference type="InterPro" id="IPR011006">
    <property type="entry name" value="CheY-like_superfamily"/>
</dbReference>
<accession>A0ABP4J0T0</accession>
<organism evidence="8 9">
    <name type="scientific">Pseudonocardia kongjuensis</name>
    <dbReference type="NCBI Taxonomy" id="102227"/>
    <lineage>
        <taxon>Bacteria</taxon>
        <taxon>Bacillati</taxon>
        <taxon>Actinomycetota</taxon>
        <taxon>Actinomycetes</taxon>
        <taxon>Pseudonocardiales</taxon>
        <taxon>Pseudonocardiaceae</taxon>
        <taxon>Pseudonocardia</taxon>
    </lineage>
</organism>
<dbReference type="InterPro" id="IPR000792">
    <property type="entry name" value="Tscrpt_reg_LuxR_C"/>
</dbReference>
<reference evidence="9" key="1">
    <citation type="journal article" date="2019" name="Int. J. Syst. Evol. Microbiol.">
        <title>The Global Catalogue of Microorganisms (GCM) 10K type strain sequencing project: providing services to taxonomists for standard genome sequencing and annotation.</title>
        <authorList>
            <consortium name="The Broad Institute Genomics Platform"/>
            <consortium name="The Broad Institute Genome Sequencing Center for Infectious Disease"/>
            <person name="Wu L."/>
            <person name="Ma J."/>
        </authorList>
    </citation>
    <scope>NUCLEOTIDE SEQUENCE [LARGE SCALE GENOMIC DNA]</scope>
    <source>
        <strain evidence="9">JCM 11896</strain>
    </source>
</reference>
<dbReference type="Gene3D" id="3.40.50.2300">
    <property type="match status" value="1"/>
</dbReference>
<keyword evidence="9" id="KW-1185">Reference proteome</keyword>
<evidence type="ECO:0000259" key="6">
    <source>
        <dbReference type="PROSITE" id="PS50043"/>
    </source>
</evidence>
<dbReference type="PROSITE" id="PS50110">
    <property type="entry name" value="RESPONSE_REGULATORY"/>
    <property type="match status" value="1"/>
</dbReference>
<evidence type="ECO:0000256" key="4">
    <source>
        <dbReference type="ARBA" id="ARBA00023163"/>
    </source>
</evidence>
<dbReference type="Pfam" id="PF00072">
    <property type="entry name" value="Response_reg"/>
    <property type="match status" value="1"/>
</dbReference>
<dbReference type="SUPFAM" id="SSF52172">
    <property type="entry name" value="CheY-like"/>
    <property type="match status" value="1"/>
</dbReference>
<dbReference type="Proteomes" id="UP001501414">
    <property type="component" value="Unassembled WGS sequence"/>
</dbReference>
<dbReference type="PANTHER" id="PTHR43214">
    <property type="entry name" value="TWO-COMPONENT RESPONSE REGULATOR"/>
    <property type="match status" value="1"/>
</dbReference>
<evidence type="ECO:0000313" key="9">
    <source>
        <dbReference type="Proteomes" id="UP001501414"/>
    </source>
</evidence>
<dbReference type="SMART" id="SM00421">
    <property type="entry name" value="HTH_LUXR"/>
    <property type="match status" value="1"/>
</dbReference>
<dbReference type="PRINTS" id="PR00038">
    <property type="entry name" value="HTHLUXR"/>
</dbReference>
<dbReference type="CDD" id="cd17535">
    <property type="entry name" value="REC_NarL-like"/>
    <property type="match status" value="1"/>
</dbReference>
<evidence type="ECO:0000256" key="5">
    <source>
        <dbReference type="PROSITE-ProRule" id="PRU00169"/>
    </source>
</evidence>
<keyword evidence="1 5" id="KW-0597">Phosphoprotein</keyword>
<keyword evidence="3" id="KW-0238">DNA-binding</keyword>
<feature type="domain" description="Response regulatory" evidence="7">
    <location>
        <begin position="20"/>
        <end position="137"/>
    </location>
</feature>